<dbReference type="InterPro" id="IPR036942">
    <property type="entry name" value="Beta-barrel_TonB_sf"/>
</dbReference>
<evidence type="ECO:0000256" key="10">
    <source>
        <dbReference type="PROSITE-ProRule" id="PRU01360"/>
    </source>
</evidence>
<dbReference type="InterPro" id="IPR037066">
    <property type="entry name" value="Plug_dom_sf"/>
</dbReference>
<dbReference type="GO" id="GO:0009279">
    <property type="term" value="C:cell outer membrane"/>
    <property type="evidence" value="ECO:0007669"/>
    <property type="project" value="UniProtKB-SubCell"/>
</dbReference>
<keyword evidence="6 11" id="KW-0798">TonB box</keyword>
<comment type="subcellular location">
    <subcellularLocation>
        <location evidence="1 10">Cell outer membrane</location>
        <topology evidence="1 10">Multi-pass membrane protein</topology>
    </subcellularLocation>
</comment>
<dbReference type="InterPro" id="IPR000531">
    <property type="entry name" value="Beta-barrel_TonB"/>
</dbReference>
<keyword evidence="5 12" id="KW-0732">Signal</keyword>
<keyword evidence="4 10" id="KW-0812">Transmembrane</keyword>
<dbReference type="Gene3D" id="2.170.130.10">
    <property type="entry name" value="TonB-dependent receptor, plug domain"/>
    <property type="match status" value="1"/>
</dbReference>
<dbReference type="InterPro" id="IPR010916">
    <property type="entry name" value="TonB_box_CS"/>
</dbReference>
<feature type="signal peptide" evidence="12">
    <location>
        <begin position="1"/>
        <end position="21"/>
    </location>
</feature>
<accession>A0A1M4ZHB6</accession>
<evidence type="ECO:0000256" key="5">
    <source>
        <dbReference type="ARBA" id="ARBA00022729"/>
    </source>
</evidence>
<keyword evidence="9 10" id="KW-0998">Cell outer membrane</keyword>
<dbReference type="STRING" id="1121391.SAMN02745206_01463"/>
<dbReference type="Pfam" id="PF00593">
    <property type="entry name" value="TonB_dep_Rec_b-barrel"/>
    <property type="match status" value="1"/>
</dbReference>
<dbReference type="PROSITE" id="PS00430">
    <property type="entry name" value="TONB_DEPENDENT_REC_1"/>
    <property type="match status" value="1"/>
</dbReference>
<dbReference type="Pfam" id="PF07715">
    <property type="entry name" value="Plug"/>
    <property type="match status" value="1"/>
</dbReference>
<comment type="similarity">
    <text evidence="10 11">Belongs to the TonB-dependent receptor family.</text>
</comment>
<reference evidence="16" key="1">
    <citation type="submission" date="2016-11" db="EMBL/GenBank/DDBJ databases">
        <authorList>
            <person name="Varghese N."/>
            <person name="Submissions S."/>
        </authorList>
    </citation>
    <scope>NUCLEOTIDE SEQUENCE [LARGE SCALE GENOMIC DNA]</scope>
    <source>
        <strain evidence="16">DSM 9756</strain>
    </source>
</reference>
<name>A0A1M4ZHB6_9BACT</name>
<sequence>MKHCMAGILSAFIVFSPYFVAADDTRVHPLDTVVVSATRSEISVFDAPQSVTVLTGEEIMASPFERVEDILRSVPGMYNFRHYALQTNGIVSPLKMRGVGNNRILILVDGVPQNDNFNNAIAWVAWGHVPKEAIERIEIVRGPTSALYGSEGLGGVIHIITKKPGTERHTLVRGEVGTADTYAGYGFHSQKIKDFGLLVAGGYEESDGFYMVDDPQDYEIKRYREVWKGLGKATYDISPDSHISLAALYYDHETGKGREFFYDEMTLEQYWMNYEHLGESMDVKGLVYLNRADKTAYQDTATDNYSSLFREEKFKGTQTWGADFQGTLLKNDPLRITLGASYKEAKLDYDEDYRASDRDAGAKGKQRFVSPFVNLDLRILNESLIFNVGARYDWIETTDGANWDTAASAGKPAYSNSYGSDTEGSFSPKLGIAWHPDDKTTVRASGGKGFRAPSLFELYKVHVRGGGTYYRQANPALEPEKIWSYDVGVEQFLTDTLWGRVTFYQSFAEDYIGDRLLGTAKFAGGTKTRYEYKLDNISEVNIYGVETELEWYPRADLTLFANYTFNISEVEKDENNADLEGNYLPNDPRHQAHFGFRYHNPKVANVSVIANYYADIYFDNENTLKEGDYFTLDASVFRRFFDRFTAYISAENIFDKEYPLFRSLSSGDTIAPGLIVTGGLRFDF</sequence>
<dbReference type="PANTHER" id="PTHR30069">
    <property type="entry name" value="TONB-DEPENDENT OUTER MEMBRANE RECEPTOR"/>
    <property type="match status" value="1"/>
</dbReference>
<dbReference type="InterPro" id="IPR039426">
    <property type="entry name" value="TonB-dep_rcpt-like"/>
</dbReference>
<evidence type="ECO:0000313" key="16">
    <source>
        <dbReference type="Proteomes" id="UP000184076"/>
    </source>
</evidence>
<keyword evidence="2 10" id="KW-0813">Transport</keyword>
<feature type="domain" description="TonB-dependent receptor plug" evidence="14">
    <location>
        <begin position="44"/>
        <end position="156"/>
    </location>
</feature>
<dbReference type="PANTHER" id="PTHR30069:SF29">
    <property type="entry name" value="HEMOGLOBIN AND HEMOGLOBIN-HAPTOGLOBIN-BINDING PROTEIN 1-RELATED"/>
    <property type="match status" value="1"/>
</dbReference>
<evidence type="ECO:0000256" key="6">
    <source>
        <dbReference type="ARBA" id="ARBA00023077"/>
    </source>
</evidence>
<evidence type="ECO:0000256" key="8">
    <source>
        <dbReference type="ARBA" id="ARBA00023170"/>
    </source>
</evidence>
<dbReference type="SUPFAM" id="SSF56935">
    <property type="entry name" value="Porins"/>
    <property type="match status" value="1"/>
</dbReference>
<dbReference type="InterPro" id="IPR012910">
    <property type="entry name" value="Plug_dom"/>
</dbReference>
<dbReference type="Gene3D" id="2.40.170.20">
    <property type="entry name" value="TonB-dependent receptor, beta-barrel domain"/>
    <property type="match status" value="1"/>
</dbReference>
<feature type="domain" description="TonB-dependent receptor-like beta-barrel" evidence="13">
    <location>
        <begin position="248"/>
        <end position="653"/>
    </location>
</feature>
<feature type="chain" id="PRO_5009908604" evidence="12">
    <location>
        <begin position="22"/>
        <end position="684"/>
    </location>
</feature>
<evidence type="ECO:0000313" key="15">
    <source>
        <dbReference type="EMBL" id="SHF17375.1"/>
    </source>
</evidence>
<evidence type="ECO:0000256" key="2">
    <source>
        <dbReference type="ARBA" id="ARBA00022448"/>
    </source>
</evidence>
<evidence type="ECO:0000256" key="12">
    <source>
        <dbReference type="SAM" id="SignalP"/>
    </source>
</evidence>
<evidence type="ECO:0000256" key="3">
    <source>
        <dbReference type="ARBA" id="ARBA00022452"/>
    </source>
</evidence>
<organism evidence="15 16">
    <name type="scientific">Desulfacinum infernum DSM 9756</name>
    <dbReference type="NCBI Taxonomy" id="1121391"/>
    <lineage>
        <taxon>Bacteria</taxon>
        <taxon>Pseudomonadati</taxon>
        <taxon>Thermodesulfobacteriota</taxon>
        <taxon>Syntrophobacteria</taxon>
        <taxon>Syntrophobacterales</taxon>
        <taxon>Syntrophobacteraceae</taxon>
        <taxon>Desulfacinum</taxon>
    </lineage>
</organism>
<evidence type="ECO:0000256" key="9">
    <source>
        <dbReference type="ARBA" id="ARBA00023237"/>
    </source>
</evidence>
<dbReference type="RefSeq" id="WP_073038339.1">
    <property type="nucleotide sequence ID" value="NZ_FQVB01000012.1"/>
</dbReference>
<evidence type="ECO:0000256" key="1">
    <source>
        <dbReference type="ARBA" id="ARBA00004571"/>
    </source>
</evidence>
<protein>
    <submittedName>
        <fullName evidence="15">Iron complex outermembrane recepter protein</fullName>
    </submittedName>
</protein>
<dbReference type="Proteomes" id="UP000184076">
    <property type="component" value="Unassembled WGS sequence"/>
</dbReference>
<dbReference type="EMBL" id="FQVB01000012">
    <property type="protein sequence ID" value="SHF17375.1"/>
    <property type="molecule type" value="Genomic_DNA"/>
</dbReference>
<dbReference type="PROSITE" id="PS52016">
    <property type="entry name" value="TONB_DEPENDENT_REC_3"/>
    <property type="match status" value="1"/>
</dbReference>
<keyword evidence="8" id="KW-0675">Receptor</keyword>
<keyword evidence="3 10" id="KW-1134">Transmembrane beta strand</keyword>
<dbReference type="GO" id="GO:0015344">
    <property type="term" value="F:siderophore uptake transmembrane transporter activity"/>
    <property type="evidence" value="ECO:0007669"/>
    <property type="project" value="TreeGrafter"/>
</dbReference>
<dbReference type="CDD" id="cd01347">
    <property type="entry name" value="ligand_gated_channel"/>
    <property type="match status" value="1"/>
</dbReference>
<dbReference type="AlphaFoldDB" id="A0A1M4ZHB6"/>
<evidence type="ECO:0000259" key="14">
    <source>
        <dbReference type="Pfam" id="PF07715"/>
    </source>
</evidence>
<keyword evidence="7 10" id="KW-0472">Membrane</keyword>
<gene>
    <name evidence="15" type="ORF">SAMN02745206_01463</name>
</gene>
<evidence type="ECO:0000259" key="13">
    <source>
        <dbReference type="Pfam" id="PF00593"/>
    </source>
</evidence>
<evidence type="ECO:0000256" key="11">
    <source>
        <dbReference type="RuleBase" id="RU003357"/>
    </source>
</evidence>
<proteinExistence type="inferred from homology"/>
<evidence type="ECO:0000256" key="4">
    <source>
        <dbReference type="ARBA" id="ARBA00022692"/>
    </source>
</evidence>
<keyword evidence="16" id="KW-1185">Reference proteome</keyword>
<dbReference type="GO" id="GO:0044718">
    <property type="term" value="P:siderophore transmembrane transport"/>
    <property type="evidence" value="ECO:0007669"/>
    <property type="project" value="TreeGrafter"/>
</dbReference>
<evidence type="ECO:0000256" key="7">
    <source>
        <dbReference type="ARBA" id="ARBA00023136"/>
    </source>
</evidence>